<evidence type="ECO:0000256" key="3">
    <source>
        <dbReference type="ARBA" id="ARBA00004856"/>
    </source>
</evidence>
<sequence>MIPQIALAVQLAVGLIFLWSSLSKLAHPVSFVEGLSEYAISRTMLATPIAVGVILAEGFIALSHLTGGMLASGVFGGIVLLLSFASVLVVVLKRGKPVRCLCFGVTQQEPVSFQTFARVGLLLAAELLLQFLQRAGLHWNTPLELTPSDLLAALLCAALAVLAASWVIVAPEILIRLSNAVPR</sequence>
<evidence type="ECO:0000256" key="1">
    <source>
        <dbReference type="ARBA" id="ARBA00003475"/>
    </source>
</evidence>
<evidence type="ECO:0000256" key="4">
    <source>
        <dbReference type="ARBA" id="ARBA00019078"/>
    </source>
</evidence>
<evidence type="ECO:0000256" key="6">
    <source>
        <dbReference type="ARBA" id="ARBA00022989"/>
    </source>
</evidence>
<evidence type="ECO:0000256" key="7">
    <source>
        <dbReference type="ARBA" id="ARBA00023136"/>
    </source>
</evidence>
<comment type="subcellular location">
    <subcellularLocation>
        <location evidence="2">Membrane</location>
        <topology evidence="2">Multi-pass membrane protein</topology>
    </subcellularLocation>
</comment>
<dbReference type="AlphaFoldDB" id="A0A829YRI0"/>
<organism evidence="10 11">
    <name type="scientific">Steroidobacter agaridevorans</name>
    <dbReference type="NCBI Taxonomy" id="2695856"/>
    <lineage>
        <taxon>Bacteria</taxon>
        <taxon>Pseudomonadati</taxon>
        <taxon>Pseudomonadota</taxon>
        <taxon>Gammaproteobacteria</taxon>
        <taxon>Steroidobacterales</taxon>
        <taxon>Steroidobacteraceae</taxon>
        <taxon>Steroidobacter</taxon>
    </lineage>
</organism>
<evidence type="ECO:0000256" key="2">
    <source>
        <dbReference type="ARBA" id="ARBA00004141"/>
    </source>
</evidence>
<reference evidence="11" key="1">
    <citation type="submission" date="2020-01" db="EMBL/GenBank/DDBJ databases">
        <title>'Steroidobacter agaridevorans' sp. nov., agar-degrading bacteria isolated from rhizosphere soils.</title>
        <authorList>
            <person name="Ikenaga M."/>
            <person name="Kataoka M."/>
            <person name="Murouchi A."/>
            <person name="Katsuragi S."/>
            <person name="Sakai M."/>
        </authorList>
    </citation>
    <scope>NUCLEOTIDE SEQUENCE [LARGE SCALE GENOMIC DNA]</scope>
    <source>
        <strain evidence="11">YU21-B</strain>
    </source>
</reference>
<feature type="transmembrane region" description="Helical" evidence="8">
    <location>
        <begin position="150"/>
        <end position="169"/>
    </location>
</feature>
<dbReference type="GO" id="GO:0030416">
    <property type="term" value="P:methylamine metabolic process"/>
    <property type="evidence" value="ECO:0007669"/>
    <property type="project" value="InterPro"/>
</dbReference>
<feature type="transmembrane region" description="Helical" evidence="8">
    <location>
        <begin position="39"/>
        <end position="62"/>
    </location>
</feature>
<evidence type="ECO:0000313" key="11">
    <source>
        <dbReference type="Proteomes" id="UP000445000"/>
    </source>
</evidence>
<keyword evidence="6 8" id="KW-1133">Transmembrane helix</keyword>
<evidence type="ECO:0000256" key="5">
    <source>
        <dbReference type="ARBA" id="ARBA00022692"/>
    </source>
</evidence>
<protein>
    <recommendedName>
        <fullName evidence="4">Methylamine utilization protein MauE</fullName>
    </recommendedName>
</protein>
<evidence type="ECO:0000256" key="8">
    <source>
        <dbReference type="SAM" id="Phobius"/>
    </source>
</evidence>
<accession>A0A829YRI0</accession>
<keyword evidence="7 8" id="KW-0472">Membrane</keyword>
<proteinExistence type="predicted"/>
<dbReference type="GO" id="GO:0016020">
    <property type="term" value="C:membrane"/>
    <property type="evidence" value="ECO:0007669"/>
    <property type="project" value="UniProtKB-SubCell"/>
</dbReference>
<feature type="transmembrane region" description="Helical" evidence="8">
    <location>
        <begin position="69"/>
        <end position="91"/>
    </location>
</feature>
<feature type="domain" description="Methylamine utilisation protein MauE" evidence="9">
    <location>
        <begin position="4"/>
        <end position="127"/>
    </location>
</feature>
<name>A0A829YRI0_9GAMM</name>
<evidence type="ECO:0000313" key="10">
    <source>
        <dbReference type="EMBL" id="GFE85026.1"/>
    </source>
</evidence>
<dbReference type="EMBL" id="BLJN01000015">
    <property type="protein sequence ID" value="GFE85026.1"/>
    <property type="molecule type" value="Genomic_DNA"/>
</dbReference>
<keyword evidence="11" id="KW-1185">Reference proteome</keyword>
<keyword evidence="5 8" id="KW-0812">Transmembrane</keyword>
<comment type="function">
    <text evidence="1">May be specifically involved in the processing, transport, and/or maturation of the MADH beta-subunit.</text>
</comment>
<comment type="caution">
    <text evidence="10">The sequence shown here is derived from an EMBL/GenBank/DDBJ whole genome shotgun (WGS) entry which is preliminary data.</text>
</comment>
<dbReference type="Proteomes" id="UP000445000">
    <property type="component" value="Unassembled WGS sequence"/>
</dbReference>
<dbReference type="Pfam" id="PF07291">
    <property type="entry name" value="MauE"/>
    <property type="match status" value="1"/>
</dbReference>
<dbReference type="RefSeq" id="WP_161816592.1">
    <property type="nucleotide sequence ID" value="NZ_BLJN01000015.1"/>
</dbReference>
<gene>
    <name evidence="10" type="ORF">GCM10011487_70260</name>
</gene>
<comment type="pathway">
    <text evidence="3">One-carbon metabolism; methylamine degradation.</text>
</comment>
<dbReference type="InterPro" id="IPR009908">
    <property type="entry name" value="Methylamine_util_MauE"/>
</dbReference>
<evidence type="ECO:0000259" key="9">
    <source>
        <dbReference type="Pfam" id="PF07291"/>
    </source>
</evidence>